<accession>A0A9W9PVA6</accession>
<comment type="caution">
    <text evidence="3">The sequence shown here is derived from an EMBL/GenBank/DDBJ whole genome shotgun (WGS) entry which is preliminary data.</text>
</comment>
<feature type="domain" description="DUF7729" evidence="2">
    <location>
        <begin position="73"/>
        <end position="276"/>
    </location>
</feature>
<dbReference type="Proteomes" id="UP001147746">
    <property type="component" value="Unassembled WGS sequence"/>
</dbReference>
<dbReference type="OrthoDB" id="2564812at2759"/>
<evidence type="ECO:0000256" key="1">
    <source>
        <dbReference type="SAM" id="SignalP"/>
    </source>
</evidence>
<evidence type="ECO:0000259" key="2">
    <source>
        <dbReference type="Pfam" id="PF24855"/>
    </source>
</evidence>
<dbReference type="PANTHER" id="PTHR39460">
    <property type="entry name" value="EXPRESSED PROTEIN"/>
    <property type="match status" value="1"/>
</dbReference>
<protein>
    <recommendedName>
        <fullName evidence="2">DUF7729 domain-containing protein</fullName>
    </recommendedName>
</protein>
<keyword evidence="4" id="KW-1185">Reference proteome</keyword>
<feature type="chain" id="PRO_5040940532" description="DUF7729 domain-containing protein" evidence="1">
    <location>
        <begin position="18"/>
        <end position="316"/>
    </location>
</feature>
<reference evidence="3" key="2">
    <citation type="journal article" date="2023" name="IMA Fungus">
        <title>Comparative genomic study of the Penicillium genus elucidates a diverse pangenome and 15 lateral gene transfer events.</title>
        <authorList>
            <person name="Petersen C."/>
            <person name="Sorensen T."/>
            <person name="Nielsen M.R."/>
            <person name="Sondergaard T.E."/>
            <person name="Sorensen J.L."/>
            <person name="Fitzpatrick D.A."/>
            <person name="Frisvad J.C."/>
            <person name="Nielsen K.L."/>
        </authorList>
    </citation>
    <scope>NUCLEOTIDE SEQUENCE</scope>
    <source>
        <strain evidence="3">IBT 21472</strain>
    </source>
</reference>
<dbReference type="EMBL" id="JAPZBO010000005">
    <property type="protein sequence ID" value="KAJ5314950.1"/>
    <property type="molecule type" value="Genomic_DNA"/>
</dbReference>
<sequence>MLILCLLPVSSAQPTTAVSDLVASIPRSAAAPSGEIIDDRHEGSSFLENTQLHAETDSEPGGLLMPRNTNSDMPTAFDTISNNFANATCVSFFKRFLSNTTVTDCHAVSLLLENSNSFFHTLTSATATSRILDTACSEPLSKCSTIMTNLASQMLSDSNCGQDYQSGNSFVQGAYEDLIAYEPMYLATCLTNSVTGDYCFVDAVQNSTAPNDYNVYFMPLGTTIGTSKLTCGQCLKDTMTTFAQWATVDGQALDTTYLPSARNVNDLCGAGFAKVNITVGSDTVTSGARLTLLLPSIRLLVSILGLALGATSMGIL</sequence>
<name>A0A9W9PVA6_9EURO</name>
<gene>
    <name evidence="3" type="ORF">N7476_005257</name>
</gene>
<evidence type="ECO:0000313" key="4">
    <source>
        <dbReference type="Proteomes" id="UP001147746"/>
    </source>
</evidence>
<evidence type="ECO:0000313" key="3">
    <source>
        <dbReference type="EMBL" id="KAJ5314950.1"/>
    </source>
</evidence>
<keyword evidence="1" id="KW-0732">Signal</keyword>
<dbReference type="InterPro" id="IPR056146">
    <property type="entry name" value="DUF7729"/>
</dbReference>
<feature type="signal peptide" evidence="1">
    <location>
        <begin position="1"/>
        <end position="17"/>
    </location>
</feature>
<dbReference type="Pfam" id="PF24855">
    <property type="entry name" value="DUF7729"/>
    <property type="match status" value="1"/>
</dbReference>
<reference evidence="3" key="1">
    <citation type="submission" date="2022-12" db="EMBL/GenBank/DDBJ databases">
        <authorList>
            <person name="Petersen C."/>
        </authorList>
    </citation>
    <scope>NUCLEOTIDE SEQUENCE</scope>
    <source>
        <strain evidence="3">IBT 21472</strain>
    </source>
</reference>
<organism evidence="3 4">
    <name type="scientific">Penicillium atrosanguineum</name>
    <dbReference type="NCBI Taxonomy" id="1132637"/>
    <lineage>
        <taxon>Eukaryota</taxon>
        <taxon>Fungi</taxon>
        <taxon>Dikarya</taxon>
        <taxon>Ascomycota</taxon>
        <taxon>Pezizomycotina</taxon>
        <taxon>Eurotiomycetes</taxon>
        <taxon>Eurotiomycetidae</taxon>
        <taxon>Eurotiales</taxon>
        <taxon>Aspergillaceae</taxon>
        <taxon>Penicillium</taxon>
    </lineage>
</organism>
<proteinExistence type="predicted"/>
<dbReference type="AlphaFoldDB" id="A0A9W9PVA6"/>
<dbReference type="PANTHER" id="PTHR39460:SF1">
    <property type="entry name" value="C6 TRANSCRIPTION FACTOR"/>
    <property type="match status" value="1"/>
</dbReference>